<sequence>MNKIAICDNNPKAKEQIRKCCEKYDAKEGNINEYYEFSSGEDLLASSLHFDLIFLDIEMDDLNGIETAEQIRKTDMNVLLIIVSGYSKYKTRAYGLHVFDYMDKPFRSSQIEHVLQEVKRYQKLMETKFTVFRTTEGVTKLNIKEVLYLEFKSRKTHIYTTNGIYITKETLNECMNRLKEYDFFSPHRAFIVNFYHIRSFDSSSILLDDQEKTALPISKLRVKEFREEFLMYLEKAVSHV</sequence>
<dbReference type="GO" id="GO:0003677">
    <property type="term" value="F:DNA binding"/>
    <property type="evidence" value="ECO:0007669"/>
    <property type="project" value="InterPro"/>
</dbReference>
<dbReference type="GeneID" id="61925265"/>
<gene>
    <name evidence="6" type="ORF">G4D54_06970</name>
</gene>
<feature type="domain" description="HTH LytTR-type" evidence="5">
    <location>
        <begin position="130"/>
        <end position="231"/>
    </location>
</feature>
<dbReference type="Proteomes" id="UP000503330">
    <property type="component" value="Chromosome"/>
</dbReference>
<dbReference type="SMART" id="SM00850">
    <property type="entry name" value="LytTR"/>
    <property type="match status" value="1"/>
</dbReference>
<keyword evidence="3" id="KW-0597">Phosphoprotein</keyword>
<organism evidence="6 7">
    <name type="scientific">Clostridium innocuum</name>
    <dbReference type="NCBI Taxonomy" id="1522"/>
    <lineage>
        <taxon>Bacteria</taxon>
        <taxon>Bacillati</taxon>
        <taxon>Bacillota</taxon>
        <taxon>Clostridia</taxon>
        <taxon>Eubacteriales</taxon>
        <taxon>Clostridiaceae</taxon>
        <taxon>Clostridium</taxon>
    </lineage>
</organism>
<dbReference type="InterPro" id="IPR007492">
    <property type="entry name" value="LytTR_DNA-bd_dom"/>
</dbReference>
<evidence type="ECO:0000313" key="6">
    <source>
        <dbReference type="EMBL" id="QJA02184.1"/>
    </source>
</evidence>
<dbReference type="PANTHER" id="PTHR37299">
    <property type="entry name" value="TRANSCRIPTIONAL REGULATOR-RELATED"/>
    <property type="match status" value="1"/>
</dbReference>
<dbReference type="PROSITE" id="PS50110">
    <property type="entry name" value="RESPONSE_REGULATORY"/>
    <property type="match status" value="1"/>
</dbReference>
<comment type="function">
    <text evidence="2">May play the central regulatory role in sporulation. It may be an element of the effector pathway responsible for the activation of sporulation genes in response to nutritional stress. Spo0A may act in concert with spo0H (a sigma factor) to control the expression of some genes that are critical to the sporulation process.</text>
</comment>
<dbReference type="Pfam" id="PF00072">
    <property type="entry name" value="Response_reg"/>
    <property type="match status" value="1"/>
</dbReference>
<reference evidence="6 7" key="1">
    <citation type="submission" date="2020-02" db="EMBL/GenBank/DDBJ databases">
        <authorList>
            <person name="Kociolek L.K."/>
            <person name="Ozer E.A."/>
        </authorList>
    </citation>
    <scope>NUCLEOTIDE SEQUENCE [LARGE SCALE GENOMIC DNA]</scope>
    <source>
        <strain evidence="6 7">ATCC 14501</strain>
    </source>
</reference>
<evidence type="ECO:0000313" key="7">
    <source>
        <dbReference type="Proteomes" id="UP000503330"/>
    </source>
</evidence>
<proteinExistence type="predicted"/>
<evidence type="ECO:0000256" key="2">
    <source>
        <dbReference type="ARBA" id="ARBA00024867"/>
    </source>
</evidence>
<dbReference type="GO" id="GO:0000156">
    <property type="term" value="F:phosphorelay response regulator activity"/>
    <property type="evidence" value="ECO:0007669"/>
    <property type="project" value="InterPro"/>
</dbReference>
<evidence type="ECO:0000259" key="5">
    <source>
        <dbReference type="PROSITE" id="PS50930"/>
    </source>
</evidence>
<evidence type="ECO:0000256" key="3">
    <source>
        <dbReference type="PROSITE-ProRule" id="PRU00169"/>
    </source>
</evidence>
<dbReference type="InterPro" id="IPR001789">
    <property type="entry name" value="Sig_transdc_resp-reg_receiver"/>
</dbReference>
<dbReference type="AlphaFoldDB" id="A0AAP9MG69"/>
<dbReference type="Gene3D" id="3.40.50.2300">
    <property type="match status" value="1"/>
</dbReference>
<dbReference type="RefSeq" id="WP_002608278.1">
    <property type="nucleotide sequence ID" value="NZ_BAAACC010000019.1"/>
</dbReference>
<dbReference type="InterPro" id="IPR011006">
    <property type="entry name" value="CheY-like_superfamily"/>
</dbReference>
<dbReference type="InterPro" id="IPR046947">
    <property type="entry name" value="LytR-like"/>
</dbReference>
<accession>A0AAP9MG69</accession>
<evidence type="ECO:0000259" key="4">
    <source>
        <dbReference type="PROSITE" id="PS50110"/>
    </source>
</evidence>
<dbReference type="PROSITE" id="PS50930">
    <property type="entry name" value="HTH_LYTTR"/>
    <property type="match status" value="1"/>
</dbReference>
<protein>
    <recommendedName>
        <fullName evidence="1">Stage 0 sporulation protein A homolog</fullName>
    </recommendedName>
</protein>
<feature type="domain" description="Response regulatory" evidence="4">
    <location>
        <begin position="3"/>
        <end position="119"/>
    </location>
</feature>
<name>A0AAP9MG69_CLOIN</name>
<dbReference type="PANTHER" id="PTHR37299:SF1">
    <property type="entry name" value="STAGE 0 SPORULATION PROTEIN A HOMOLOG"/>
    <property type="match status" value="1"/>
</dbReference>
<feature type="modified residue" description="4-aspartylphosphate" evidence="3">
    <location>
        <position position="56"/>
    </location>
</feature>
<dbReference type="SUPFAM" id="SSF52172">
    <property type="entry name" value="CheY-like"/>
    <property type="match status" value="1"/>
</dbReference>
<dbReference type="EMBL" id="CP048838">
    <property type="protein sequence ID" value="QJA02184.1"/>
    <property type="molecule type" value="Genomic_DNA"/>
</dbReference>
<dbReference type="SMART" id="SM00448">
    <property type="entry name" value="REC"/>
    <property type="match status" value="1"/>
</dbReference>
<evidence type="ECO:0000256" key="1">
    <source>
        <dbReference type="ARBA" id="ARBA00018672"/>
    </source>
</evidence>
<dbReference type="Gene3D" id="2.40.50.1020">
    <property type="entry name" value="LytTr DNA-binding domain"/>
    <property type="match status" value="1"/>
</dbReference>
<dbReference type="Pfam" id="PF04397">
    <property type="entry name" value="LytTR"/>
    <property type="match status" value="1"/>
</dbReference>